<evidence type="ECO:0000313" key="2">
    <source>
        <dbReference type="EMBL" id="TXD37125.1"/>
    </source>
</evidence>
<dbReference type="EMBL" id="VOSM01000004">
    <property type="protein sequence ID" value="TXD37125.1"/>
    <property type="molecule type" value="Genomic_DNA"/>
</dbReference>
<feature type="domain" description="DUF2249" evidence="1">
    <location>
        <begin position="6"/>
        <end position="75"/>
    </location>
</feature>
<dbReference type="Proteomes" id="UP000321412">
    <property type="component" value="Unassembled WGS sequence"/>
</dbReference>
<sequence>MPDAHELDVTRIEPHIRHATIFATFDALNAGESFVIVNDHDPAPLRFQFQARHPRAFEWDYLELGPRTWKVRLTRT</sequence>
<evidence type="ECO:0000259" key="1">
    <source>
        <dbReference type="Pfam" id="PF10006"/>
    </source>
</evidence>
<dbReference type="RefSeq" id="WP_146981336.1">
    <property type="nucleotide sequence ID" value="NZ_VOSM01000004.1"/>
</dbReference>
<protein>
    <submittedName>
        <fullName evidence="2">DUF2249 domain-containing protein</fullName>
    </submittedName>
</protein>
<dbReference type="OrthoDB" id="9792554at2"/>
<dbReference type="AlphaFoldDB" id="A0A5C6XHX2"/>
<reference evidence="2 3" key="1">
    <citation type="submission" date="2019-08" db="EMBL/GenBank/DDBJ databases">
        <title>Bradymonadales sp. TMQ4.</title>
        <authorList>
            <person name="Liang Q."/>
        </authorList>
    </citation>
    <scope>NUCLEOTIDE SEQUENCE [LARGE SCALE GENOMIC DNA]</scope>
    <source>
        <strain evidence="2 3">TMQ4</strain>
    </source>
</reference>
<name>A0A5C6XHX2_9DELT</name>
<gene>
    <name evidence="2" type="ORF">FRC98_10340</name>
</gene>
<evidence type="ECO:0000313" key="3">
    <source>
        <dbReference type="Proteomes" id="UP000321412"/>
    </source>
</evidence>
<comment type="caution">
    <text evidence="2">The sequence shown here is derived from an EMBL/GenBank/DDBJ whole genome shotgun (WGS) entry which is preliminary data.</text>
</comment>
<organism evidence="2 3">
    <name type="scientific">Lujinxingia vulgaris</name>
    <dbReference type="NCBI Taxonomy" id="2600176"/>
    <lineage>
        <taxon>Bacteria</taxon>
        <taxon>Deltaproteobacteria</taxon>
        <taxon>Bradymonadales</taxon>
        <taxon>Lujinxingiaceae</taxon>
        <taxon>Lujinxingia</taxon>
    </lineage>
</organism>
<keyword evidence="3" id="KW-1185">Reference proteome</keyword>
<proteinExistence type="predicted"/>
<dbReference type="InterPro" id="IPR018720">
    <property type="entry name" value="DUF2249"/>
</dbReference>
<dbReference type="Pfam" id="PF10006">
    <property type="entry name" value="DUF2249"/>
    <property type="match status" value="1"/>
</dbReference>
<accession>A0A5C6XHX2</accession>